<name>A0A1W2EI38_9SPHI</name>
<dbReference type="RefSeq" id="WP_084291081.1">
    <property type="nucleotide sequence ID" value="NZ_FWYB01000012.1"/>
</dbReference>
<dbReference type="Proteomes" id="UP000192678">
    <property type="component" value="Unassembled WGS sequence"/>
</dbReference>
<gene>
    <name evidence="1" type="ORF">SAMN04488101_11268</name>
</gene>
<reference evidence="1 2" key="1">
    <citation type="submission" date="2017-04" db="EMBL/GenBank/DDBJ databases">
        <authorList>
            <person name="Afonso C.L."/>
            <person name="Miller P.J."/>
            <person name="Scott M.A."/>
            <person name="Spackman E."/>
            <person name="Goraichik I."/>
            <person name="Dimitrov K.M."/>
            <person name="Suarez D.L."/>
            <person name="Swayne D.E."/>
        </authorList>
    </citation>
    <scope>NUCLEOTIDE SEQUENCE [LARGE SCALE GENOMIC DNA]</scope>
    <source>
        <strain evidence="1 2">DSM 19625</strain>
    </source>
</reference>
<accession>A0A1W2EI38</accession>
<sequence>MNLDKYITAILEEIRGTENYQQVEAVLIASVKQVREKEYGSVKYFTELEKSIECLSPLALNSTQFSCFRYALIFLRLLSKEEKTAGLPA</sequence>
<protein>
    <submittedName>
        <fullName evidence="1">Uncharacterized protein</fullName>
    </submittedName>
</protein>
<dbReference type="OrthoDB" id="770118at2"/>
<dbReference type="EMBL" id="FWYB01000012">
    <property type="protein sequence ID" value="SMD08828.1"/>
    <property type="molecule type" value="Genomic_DNA"/>
</dbReference>
<keyword evidence="2" id="KW-1185">Reference proteome</keyword>
<evidence type="ECO:0000313" key="2">
    <source>
        <dbReference type="Proteomes" id="UP000192678"/>
    </source>
</evidence>
<organism evidence="1 2">
    <name type="scientific">Pedobacter nyackensis</name>
    <dbReference type="NCBI Taxonomy" id="475255"/>
    <lineage>
        <taxon>Bacteria</taxon>
        <taxon>Pseudomonadati</taxon>
        <taxon>Bacteroidota</taxon>
        <taxon>Sphingobacteriia</taxon>
        <taxon>Sphingobacteriales</taxon>
        <taxon>Sphingobacteriaceae</taxon>
        <taxon>Pedobacter</taxon>
    </lineage>
</organism>
<dbReference type="STRING" id="475255.SAMN04488101_11268"/>
<proteinExistence type="predicted"/>
<evidence type="ECO:0000313" key="1">
    <source>
        <dbReference type="EMBL" id="SMD08828.1"/>
    </source>
</evidence>
<dbReference type="AlphaFoldDB" id="A0A1W2EI38"/>